<dbReference type="InterPro" id="IPR008948">
    <property type="entry name" value="L-Aspartase-like"/>
</dbReference>
<reference evidence="1" key="1">
    <citation type="submission" date="2019-05" db="EMBL/GenBank/DDBJ databases">
        <authorList>
            <consortium name="Pathogen Informatics"/>
        </authorList>
    </citation>
    <scope>NUCLEOTIDE SEQUENCE [LARGE SCALE GENOMIC DNA]</scope>
    <source>
        <strain evidence="1">NCTC12965</strain>
    </source>
</reference>
<dbReference type="AlphaFoldDB" id="A0A4U9WGV3"/>
<accession>A0A4U9WGV3</accession>
<sequence>MSRWHRQRAVACGKWRINVRGILAVEWLAACQGLDLRKGLQTTAGLEQARHLLREHVAYYDKDRFFAPDIEAASQLLAAGHLTALIPATLLP</sequence>
<evidence type="ECO:0000313" key="1">
    <source>
        <dbReference type="EMBL" id="VTR58172.1"/>
    </source>
</evidence>
<dbReference type="GO" id="GO:0004397">
    <property type="term" value="F:histidine ammonia-lyase activity"/>
    <property type="evidence" value="ECO:0007669"/>
    <property type="project" value="UniProtKB-EC"/>
</dbReference>
<organism evidence="1">
    <name type="scientific">Serratia fonticola</name>
    <dbReference type="NCBI Taxonomy" id="47917"/>
    <lineage>
        <taxon>Bacteria</taxon>
        <taxon>Pseudomonadati</taxon>
        <taxon>Pseudomonadota</taxon>
        <taxon>Gammaproteobacteria</taxon>
        <taxon>Enterobacterales</taxon>
        <taxon>Yersiniaceae</taxon>
        <taxon>Serratia</taxon>
    </lineage>
</organism>
<dbReference type="Gene3D" id="1.20.200.10">
    <property type="entry name" value="Fumarase/aspartase (Central domain)"/>
    <property type="match status" value="1"/>
</dbReference>
<name>A0A4U9WGV3_SERFO</name>
<protein>
    <submittedName>
        <fullName evidence="1">Histidine ammonia-lyase</fullName>
        <ecNumber evidence="1">4.3.1.3</ecNumber>
    </submittedName>
</protein>
<proteinExistence type="predicted"/>
<dbReference type="EC" id="4.3.1.3" evidence="1"/>
<gene>
    <name evidence="1" type="primary">hutH_1</name>
    <name evidence="1" type="ORF">NCTC12965_07627</name>
</gene>
<dbReference type="SUPFAM" id="SSF48557">
    <property type="entry name" value="L-aspartase-like"/>
    <property type="match status" value="1"/>
</dbReference>
<dbReference type="EMBL" id="CABEEZ010000151">
    <property type="protein sequence ID" value="VTR58172.1"/>
    <property type="molecule type" value="Genomic_DNA"/>
</dbReference>
<keyword evidence="1" id="KW-0456">Lyase</keyword>